<feature type="chain" id="PRO_5046262036" evidence="1">
    <location>
        <begin position="34"/>
        <end position="206"/>
    </location>
</feature>
<dbReference type="EMBL" id="BAAAND010000012">
    <property type="protein sequence ID" value="GAA1610298.1"/>
    <property type="molecule type" value="Genomic_DNA"/>
</dbReference>
<protein>
    <submittedName>
        <fullName evidence="2">Uncharacterized protein</fullName>
    </submittedName>
</protein>
<keyword evidence="1" id="KW-0732">Signal</keyword>
<sequence length="206" mass="22078">MKRYGVMAGVATGVAALAAAGAVLLGTTQPSSAAETRQPVKLAAAQSSTSVTFVKRYFERKYPHGYLSNAVLPKTWREVHVAAHQTRFDDTANSRMIRFNTWWGPQTPQNALKQKIAALKGTRGLHIVGTSTVGMPSTAGQGRLTVSTIVYTYKSGSTTRWVATRYVAQNGRSLTDAEITVAGRPADSKTLGLVLNKATQTLVITP</sequence>
<dbReference type="Proteomes" id="UP001500190">
    <property type="component" value="Unassembled WGS sequence"/>
</dbReference>
<evidence type="ECO:0000256" key="1">
    <source>
        <dbReference type="SAM" id="SignalP"/>
    </source>
</evidence>
<name>A0ABP4QLA4_9ACTN</name>
<proteinExistence type="predicted"/>
<evidence type="ECO:0000313" key="3">
    <source>
        <dbReference type="Proteomes" id="UP001500190"/>
    </source>
</evidence>
<comment type="caution">
    <text evidence="2">The sequence shown here is derived from an EMBL/GenBank/DDBJ whole genome shotgun (WGS) entry which is preliminary data.</text>
</comment>
<organism evidence="2 3">
    <name type="scientific">Kribbella karoonensis</name>
    <dbReference type="NCBI Taxonomy" id="324851"/>
    <lineage>
        <taxon>Bacteria</taxon>
        <taxon>Bacillati</taxon>
        <taxon>Actinomycetota</taxon>
        <taxon>Actinomycetes</taxon>
        <taxon>Propionibacteriales</taxon>
        <taxon>Kribbellaceae</taxon>
        <taxon>Kribbella</taxon>
    </lineage>
</organism>
<keyword evidence="3" id="KW-1185">Reference proteome</keyword>
<reference evidence="3" key="1">
    <citation type="journal article" date="2019" name="Int. J. Syst. Evol. Microbiol.">
        <title>The Global Catalogue of Microorganisms (GCM) 10K type strain sequencing project: providing services to taxonomists for standard genome sequencing and annotation.</title>
        <authorList>
            <consortium name="The Broad Institute Genomics Platform"/>
            <consortium name="The Broad Institute Genome Sequencing Center for Infectious Disease"/>
            <person name="Wu L."/>
            <person name="Ma J."/>
        </authorList>
    </citation>
    <scope>NUCLEOTIDE SEQUENCE [LARGE SCALE GENOMIC DNA]</scope>
    <source>
        <strain evidence="3">JCM 14304</strain>
    </source>
</reference>
<accession>A0ABP4QLA4</accession>
<dbReference type="RefSeq" id="WP_344199653.1">
    <property type="nucleotide sequence ID" value="NZ_BAAAND010000012.1"/>
</dbReference>
<evidence type="ECO:0000313" key="2">
    <source>
        <dbReference type="EMBL" id="GAA1610298.1"/>
    </source>
</evidence>
<feature type="signal peptide" evidence="1">
    <location>
        <begin position="1"/>
        <end position="33"/>
    </location>
</feature>
<gene>
    <name evidence="2" type="ORF">GCM10009742_71230</name>
</gene>